<protein>
    <submittedName>
        <fullName evidence="1">Uncharacterized protein</fullName>
    </submittedName>
</protein>
<dbReference type="KEGG" id="acab:QRX50_09005"/>
<name>A0A9Y2IJF6_9PSEU</name>
<proteinExistence type="predicted"/>
<sequence>MTRGEQLCEVITGLLNILRTGEHDVTWSSYRSTDDAAAELEELKRRIKRGDAQAEQRFAELCLPTGALEEIAVSSGWGLAWVELTRRIDPQ</sequence>
<reference evidence="1 2" key="1">
    <citation type="submission" date="2023-06" db="EMBL/GenBank/DDBJ databases">
        <authorList>
            <person name="Oyuntsetseg B."/>
            <person name="Kim S.B."/>
        </authorList>
    </citation>
    <scope>NUCLEOTIDE SEQUENCE [LARGE SCALE GENOMIC DNA]</scope>
    <source>
        <strain evidence="1 2">2-15</strain>
    </source>
</reference>
<evidence type="ECO:0000313" key="1">
    <source>
        <dbReference type="EMBL" id="WIX80882.1"/>
    </source>
</evidence>
<dbReference type="Proteomes" id="UP001236014">
    <property type="component" value="Chromosome"/>
</dbReference>
<accession>A0A9Y2IJF6</accession>
<evidence type="ECO:0000313" key="2">
    <source>
        <dbReference type="Proteomes" id="UP001236014"/>
    </source>
</evidence>
<organism evidence="1 2">
    <name type="scientific">Amycolatopsis carbonis</name>
    <dbReference type="NCBI Taxonomy" id="715471"/>
    <lineage>
        <taxon>Bacteria</taxon>
        <taxon>Bacillati</taxon>
        <taxon>Actinomycetota</taxon>
        <taxon>Actinomycetes</taxon>
        <taxon>Pseudonocardiales</taxon>
        <taxon>Pseudonocardiaceae</taxon>
        <taxon>Amycolatopsis</taxon>
    </lineage>
</organism>
<dbReference type="RefSeq" id="WP_285971497.1">
    <property type="nucleotide sequence ID" value="NZ_CP127294.1"/>
</dbReference>
<dbReference type="EMBL" id="CP127294">
    <property type="protein sequence ID" value="WIX80882.1"/>
    <property type="molecule type" value="Genomic_DNA"/>
</dbReference>
<dbReference type="AlphaFoldDB" id="A0A9Y2IJF6"/>
<keyword evidence="2" id="KW-1185">Reference proteome</keyword>
<gene>
    <name evidence="1" type="ORF">QRX50_09005</name>
</gene>